<feature type="transmembrane region" description="Helical" evidence="1">
    <location>
        <begin position="45"/>
        <end position="62"/>
    </location>
</feature>
<keyword evidence="1" id="KW-0472">Membrane</keyword>
<proteinExistence type="predicted"/>
<keyword evidence="1" id="KW-0812">Transmembrane</keyword>
<keyword evidence="1" id="KW-1133">Transmembrane helix</keyword>
<protein>
    <submittedName>
        <fullName evidence="2">Peptidyl-prolyl cis-trans isomerase</fullName>
    </submittedName>
</protein>
<gene>
    <name evidence="2" type="ORF">SRT_04980</name>
</gene>
<evidence type="ECO:0000313" key="2">
    <source>
        <dbReference type="EMBL" id="BAQ23759.1"/>
    </source>
</evidence>
<evidence type="ECO:0000256" key="1">
    <source>
        <dbReference type="SAM" id="Phobius"/>
    </source>
</evidence>
<organism evidence="2 3">
    <name type="scientific">Streptococcus troglodytae</name>
    <dbReference type="NCBI Taxonomy" id="1111760"/>
    <lineage>
        <taxon>Bacteria</taxon>
        <taxon>Bacillati</taxon>
        <taxon>Bacillota</taxon>
        <taxon>Bacilli</taxon>
        <taxon>Lactobacillales</taxon>
        <taxon>Streptococcaceae</taxon>
        <taxon>Streptococcus</taxon>
    </lineage>
</organism>
<dbReference type="GO" id="GO:0016853">
    <property type="term" value="F:isomerase activity"/>
    <property type="evidence" value="ECO:0007669"/>
    <property type="project" value="UniProtKB-KW"/>
</dbReference>
<accession>A0A1L7LHZ9</accession>
<name>A0A1L7LHZ9_9STRE</name>
<dbReference type="AlphaFoldDB" id="A0A1L7LHZ9"/>
<dbReference type="KEGG" id="strg:SRT_04980"/>
<keyword evidence="2" id="KW-0413">Isomerase</keyword>
<reference evidence="2 3" key="1">
    <citation type="journal article" date="2016" name="Microbiol. Immunol.">
        <title>Complete genome sequence of Streptococcus troglodytae TKU31 isolated from the oral cavity of a chimpanzee (Pan troglodytes).</title>
        <authorList>
            <person name="Okamoto M."/>
            <person name="Naito M."/>
            <person name="Miyanohara M."/>
            <person name="Imai S."/>
            <person name="Nomura Y."/>
            <person name="Saito W."/>
            <person name="Momoi Y."/>
            <person name="Takada K."/>
            <person name="Miyabe-Nishiwaki T."/>
            <person name="Tomonaga M."/>
            <person name="Hanada N."/>
        </authorList>
    </citation>
    <scope>NUCLEOTIDE SEQUENCE [LARGE SCALE GENOMIC DNA]</scope>
    <source>
        <strain evidence="3">TKU 31</strain>
    </source>
</reference>
<dbReference type="Proteomes" id="UP000217758">
    <property type="component" value="Chromosome"/>
</dbReference>
<sequence>MKIVDQIAATKTDQKGKPQERIIIKNINIIKGYNLNKKIRNKTKLVSIIANFVFITITLNKMKNRPSNVAQLMSAKYFIN</sequence>
<keyword evidence="3" id="KW-1185">Reference proteome</keyword>
<evidence type="ECO:0000313" key="3">
    <source>
        <dbReference type="Proteomes" id="UP000217758"/>
    </source>
</evidence>
<dbReference type="EMBL" id="AP014612">
    <property type="protein sequence ID" value="BAQ23759.1"/>
    <property type="molecule type" value="Genomic_DNA"/>
</dbReference>